<sequence>MYLPIYNGAIIATSQTPATYSPVKFKFPKKWLRFGKKNASVKYNILVSQVEEDEENLIEEQYYRNPRVPVMPYIIPWPM</sequence>
<keyword evidence="1" id="KW-1185">Reference proteome</keyword>
<proteinExistence type="predicted"/>
<reference evidence="2" key="1">
    <citation type="submission" date="2022-11" db="UniProtKB">
        <authorList>
            <consortium name="WormBaseParasite"/>
        </authorList>
    </citation>
    <scope>IDENTIFICATION</scope>
</reference>
<evidence type="ECO:0000313" key="2">
    <source>
        <dbReference type="WBParaSite" id="ACRNAN_scaffold5953.g29983.t1"/>
    </source>
</evidence>
<evidence type="ECO:0000313" key="1">
    <source>
        <dbReference type="Proteomes" id="UP000887540"/>
    </source>
</evidence>
<organism evidence="1 2">
    <name type="scientific">Acrobeloides nanus</name>
    <dbReference type="NCBI Taxonomy" id="290746"/>
    <lineage>
        <taxon>Eukaryota</taxon>
        <taxon>Metazoa</taxon>
        <taxon>Ecdysozoa</taxon>
        <taxon>Nematoda</taxon>
        <taxon>Chromadorea</taxon>
        <taxon>Rhabditida</taxon>
        <taxon>Tylenchina</taxon>
        <taxon>Cephalobomorpha</taxon>
        <taxon>Cephaloboidea</taxon>
        <taxon>Cephalobidae</taxon>
        <taxon>Acrobeloides</taxon>
    </lineage>
</organism>
<dbReference type="AlphaFoldDB" id="A0A914E7Y6"/>
<dbReference type="WBParaSite" id="ACRNAN_scaffold5953.g29983.t1">
    <property type="protein sequence ID" value="ACRNAN_scaffold5953.g29983.t1"/>
    <property type="gene ID" value="ACRNAN_scaffold5953.g29983"/>
</dbReference>
<protein>
    <submittedName>
        <fullName evidence="2">Uncharacterized protein</fullName>
    </submittedName>
</protein>
<name>A0A914E7Y6_9BILA</name>
<accession>A0A914E7Y6</accession>
<dbReference type="Proteomes" id="UP000887540">
    <property type="component" value="Unplaced"/>
</dbReference>